<evidence type="ECO:0000313" key="1">
    <source>
        <dbReference type="EMBL" id="VDN15534.1"/>
    </source>
</evidence>
<sequence length="86" mass="9740">MLIELRLLQIRQEKKELGVIKSRPFLSDETGKLILTKVYSGNIYRDGINPDDVTFVEDIDVLYVYIGPGASKNEGLSAWDEAIVRI</sequence>
<dbReference type="AlphaFoldDB" id="A0A3P7LF90"/>
<organism evidence="1 2">
    <name type="scientific">Dibothriocephalus latus</name>
    <name type="common">Fish tapeworm</name>
    <name type="synonym">Diphyllobothrium latum</name>
    <dbReference type="NCBI Taxonomy" id="60516"/>
    <lineage>
        <taxon>Eukaryota</taxon>
        <taxon>Metazoa</taxon>
        <taxon>Spiralia</taxon>
        <taxon>Lophotrochozoa</taxon>
        <taxon>Platyhelminthes</taxon>
        <taxon>Cestoda</taxon>
        <taxon>Eucestoda</taxon>
        <taxon>Diphyllobothriidea</taxon>
        <taxon>Diphyllobothriidae</taxon>
        <taxon>Dibothriocephalus</taxon>
    </lineage>
</organism>
<evidence type="ECO:0008006" key="3">
    <source>
        <dbReference type="Google" id="ProtNLM"/>
    </source>
</evidence>
<name>A0A3P7LF90_DIBLA</name>
<gene>
    <name evidence="1" type="ORF">DILT_LOCUS11365</name>
</gene>
<reference evidence="1 2" key="1">
    <citation type="submission" date="2018-11" db="EMBL/GenBank/DDBJ databases">
        <authorList>
            <consortium name="Pathogen Informatics"/>
        </authorList>
    </citation>
    <scope>NUCLEOTIDE SEQUENCE [LARGE SCALE GENOMIC DNA]</scope>
</reference>
<dbReference type="EMBL" id="UYRU01062833">
    <property type="protein sequence ID" value="VDN15534.1"/>
    <property type="molecule type" value="Genomic_DNA"/>
</dbReference>
<protein>
    <recommendedName>
        <fullName evidence="3">Gelsolin-like domain-containing protein</fullName>
    </recommendedName>
</protein>
<proteinExistence type="predicted"/>
<evidence type="ECO:0000313" key="2">
    <source>
        <dbReference type="Proteomes" id="UP000281553"/>
    </source>
</evidence>
<accession>A0A3P7LF90</accession>
<dbReference type="OrthoDB" id="6375767at2759"/>
<dbReference type="Proteomes" id="UP000281553">
    <property type="component" value="Unassembled WGS sequence"/>
</dbReference>
<keyword evidence="2" id="KW-1185">Reference proteome</keyword>